<dbReference type="EMBL" id="JBHEZX010000021">
    <property type="protein sequence ID" value="MFC1414150.1"/>
    <property type="molecule type" value="Genomic_DNA"/>
</dbReference>
<sequence>MNPTKREAPLTFTVCKYGSFLFTRAVGISARSALQEQVEAAAPVAMLIIDFAGTDAMTNSFTDEFLGKFYVSLAAGDVNADGVQLVGLNEETRDAVAVCLERRKQFAVDGDAHILIGDAEVLAETYERARSLGTFRTAALADALQVSLPNANNRLKRLVEAGALRRERTAVPERGGKEFTYSLP</sequence>
<name>A0ABV6VK88_9ACTN</name>
<comment type="caution">
    <text evidence="1">The sequence shown here is derived from an EMBL/GenBank/DDBJ whole genome shotgun (WGS) entry which is preliminary data.</text>
</comment>
<dbReference type="InterPro" id="IPR036390">
    <property type="entry name" value="WH_DNA-bd_sf"/>
</dbReference>
<dbReference type="SUPFAM" id="SSF46785">
    <property type="entry name" value="Winged helix' DNA-binding domain"/>
    <property type="match status" value="1"/>
</dbReference>
<evidence type="ECO:0008006" key="3">
    <source>
        <dbReference type="Google" id="ProtNLM"/>
    </source>
</evidence>
<evidence type="ECO:0000313" key="2">
    <source>
        <dbReference type="Proteomes" id="UP001592582"/>
    </source>
</evidence>
<proteinExistence type="predicted"/>
<reference evidence="1 2" key="1">
    <citation type="submission" date="2024-09" db="EMBL/GenBank/DDBJ databases">
        <authorList>
            <person name="Lee S.D."/>
        </authorList>
    </citation>
    <scope>NUCLEOTIDE SEQUENCE [LARGE SCALE GENOMIC DNA]</scope>
    <source>
        <strain evidence="1 2">N1-1</strain>
    </source>
</reference>
<organism evidence="1 2">
    <name type="scientific">Streptacidiphilus alkalitolerans</name>
    <dbReference type="NCBI Taxonomy" id="3342712"/>
    <lineage>
        <taxon>Bacteria</taxon>
        <taxon>Bacillati</taxon>
        <taxon>Actinomycetota</taxon>
        <taxon>Actinomycetes</taxon>
        <taxon>Kitasatosporales</taxon>
        <taxon>Streptomycetaceae</taxon>
        <taxon>Streptacidiphilus</taxon>
    </lineage>
</organism>
<accession>A0ABV6VK88</accession>
<evidence type="ECO:0000313" key="1">
    <source>
        <dbReference type="EMBL" id="MFC1414150.1"/>
    </source>
</evidence>
<keyword evidence="2" id="KW-1185">Reference proteome</keyword>
<dbReference type="Proteomes" id="UP001592582">
    <property type="component" value="Unassembled WGS sequence"/>
</dbReference>
<gene>
    <name evidence="1" type="ORF">ACEZDG_33310</name>
</gene>
<dbReference type="RefSeq" id="WP_380517217.1">
    <property type="nucleotide sequence ID" value="NZ_JBHEZX010000021.1"/>
</dbReference>
<protein>
    <recommendedName>
        <fullName evidence="3">DUF4325 domain-containing protein</fullName>
    </recommendedName>
</protein>